<evidence type="ECO:0008006" key="3">
    <source>
        <dbReference type="Google" id="ProtNLM"/>
    </source>
</evidence>
<gene>
    <name evidence="1" type="ORF">MUN68_009035</name>
</gene>
<sequence>MKIKSDADPEELTSPFYKANQDFCSEFESFISTKNGKVKGKYNAWSYIIYGKISNPKNWDLLYKKSTFSSTGNLFISSKKQCLLVLAEWSTKIPGNHNSKFKIRKRERLDFIKLLFNKNLSKLELSNDYIIYSNGHSIKLFAEINNVLKSLFLSKEIFAIEFNNDKLTVELRTEKHHFDIFNKLIEL</sequence>
<reference evidence="1 2" key="1">
    <citation type="submission" date="2023-01" db="EMBL/GenBank/DDBJ databases">
        <title>Psychroserpens ponticola sp. nov., isolated from seawater.</title>
        <authorList>
            <person name="Kristyanto S."/>
            <person name="Jung J."/>
            <person name="Kim J.M."/>
            <person name="Jeon C.O."/>
        </authorList>
    </citation>
    <scope>NUCLEOTIDE SEQUENCE [LARGE SCALE GENOMIC DNA]</scope>
    <source>
        <strain evidence="1 2">MSW6</strain>
    </source>
</reference>
<keyword evidence="2" id="KW-1185">Reference proteome</keyword>
<dbReference type="EMBL" id="CP116221">
    <property type="protein sequence ID" value="WCO03640.1"/>
    <property type="molecule type" value="Genomic_DNA"/>
</dbReference>
<protein>
    <recommendedName>
        <fullName evidence="3">Homing endonuclease LAGLIDADG domain-containing protein</fullName>
    </recommendedName>
</protein>
<dbReference type="RefSeq" id="WP_249997319.1">
    <property type="nucleotide sequence ID" value="NZ_CP116221.1"/>
</dbReference>
<name>A0ABY7S2L7_9FLAO</name>
<dbReference type="Proteomes" id="UP001202717">
    <property type="component" value="Chromosome"/>
</dbReference>
<organism evidence="1 2">
    <name type="scientific">Psychroserpens ponticola</name>
    <dbReference type="NCBI Taxonomy" id="2932268"/>
    <lineage>
        <taxon>Bacteria</taxon>
        <taxon>Pseudomonadati</taxon>
        <taxon>Bacteroidota</taxon>
        <taxon>Flavobacteriia</taxon>
        <taxon>Flavobacteriales</taxon>
        <taxon>Flavobacteriaceae</taxon>
        <taxon>Psychroserpens</taxon>
    </lineage>
</organism>
<accession>A0ABY7S2L7</accession>
<evidence type="ECO:0000313" key="2">
    <source>
        <dbReference type="Proteomes" id="UP001202717"/>
    </source>
</evidence>
<proteinExistence type="predicted"/>
<evidence type="ECO:0000313" key="1">
    <source>
        <dbReference type="EMBL" id="WCO03640.1"/>
    </source>
</evidence>